<comment type="catalytic activity">
    <reaction evidence="19">
        <text>L-alanyl-L-lysine(out) = L-alanyl-L-lysine(in)</text>
        <dbReference type="Rhea" id="RHEA:79415"/>
        <dbReference type="ChEBI" id="CHEBI:192470"/>
    </reaction>
</comment>
<comment type="similarity">
    <text evidence="2">Belongs to the major facilitator superfamily.</text>
</comment>
<dbReference type="InterPro" id="IPR052187">
    <property type="entry name" value="MFSD1"/>
</dbReference>
<evidence type="ECO:0000256" key="16">
    <source>
        <dbReference type="ARBA" id="ARBA00044900"/>
    </source>
</evidence>
<evidence type="ECO:0000256" key="4">
    <source>
        <dbReference type="ARBA" id="ARBA00022692"/>
    </source>
</evidence>
<evidence type="ECO:0000256" key="20">
    <source>
        <dbReference type="ARBA" id="ARBA00044924"/>
    </source>
</evidence>
<feature type="compositionally biased region" description="Basic and acidic residues" evidence="25">
    <location>
        <begin position="256"/>
        <end position="265"/>
    </location>
</feature>
<evidence type="ECO:0000256" key="21">
    <source>
        <dbReference type="ARBA" id="ARBA00044985"/>
    </source>
</evidence>
<evidence type="ECO:0000256" key="1">
    <source>
        <dbReference type="ARBA" id="ARBA00004155"/>
    </source>
</evidence>
<keyword evidence="5 26" id="KW-1133">Transmembrane helix</keyword>
<feature type="compositionally biased region" description="Basic residues" evidence="25">
    <location>
        <begin position="33"/>
        <end position="42"/>
    </location>
</feature>
<feature type="region of interest" description="Disordered" evidence="25">
    <location>
        <begin position="1"/>
        <end position="223"/>
    </location>
</feature>
<keyword evidence="7" id="KW-0458">Lysosome</keyword>
<name>W7TQA4_9STRA</name>
<comment type="subunit">
    <text evidence="24">Homodimer. Interacts with lysosomal protein GLMP (via lumenal domain); the interaction starts while both proteins are still in the endoplasmic reticulum and is required for stabilization of MFSD1 in lysosomes but has no direct effect on its targeting to lysosomes or transporter activity.</text>
</comment>
<evidence type="ECO:0000256" key="19">
    <source>
        <dbReference type="ARBA" id="ARBA00044919"/>
    </source>
</evidence>
<evidence type="ECO:0000256" key="24">
    <source>
        <dbReference type="ARBA" id="ARBA00046376"/>
    </source>
</evidence>
<keyword evidence="28" id="KW-1185">Reference proteome</keyword>
<sequence>MPWDQNKEKREDTAGDDGKKTATAPKDKGQGSSKRKRGRRGGRGQGRGPRLSSAQAFAANEAGNGRPAPLLSSASPSGTDRRFKESMAVQALAPSPPRGLDESSVLLPTERTRPRDKEGIRKHPKEGWIQRARQQQEKRGGEHAREEEEGKEGLPPQYRERGTPTSTVLVGEPSLMEEGRLPLRAGTDAAGGGGGGRGEGGGGRGGGGGGRGSGPGGWRGQKGRFREQGGLVEHVAIKGGKGLKPGGMDAAGVAEGRAEGTRGERGPGCTSGYGTAMPSLSVPPRVYRPSVSSSSSASDISPLTSMKAEALSGPRQLVLLLLISVLPFGGHFVKNCLTSLEVYMVNDARLHLSETRYGLLLSMSSLPNFFIPFLGGVFLDKRGHRFATLLFLFLVLLGQCLFTVAIQLGSYPWALVGRVVMGLGEGSVVVAQRAVICHVFKAQAQVTFAVGVSVAMACLSKTLSRATVVPAADLLGGYVGGLWYTVVVCLLSTLAGVLFLVISDESKEDPFERRRSRSQAGGGSGWGANGLRDAYMGRSVDPSCGGSGGGAGGGAGAGRADLSPGSLVVHPGMGEGGLLAPSSSLSAVSHTPTYQSMLALRRTAVSLSASFWALAFLHSVYINVFHIFLNFSSHYFTVVFGRDAKSAAFLTSSASVLVIFLGPLVGYIMDKMGGQLYVCTASAALVLYAYISLSFDPALDPLYDMVLLSIGESFIPILVMALIPFTVPRRAYGTAYGVMEVSGALCSFAGNVLIGYLIDQGRREGSEYTNEYEVPMLALTGLAGLGLLAFLGLTFFEFCCGHKGLNTRTAIDYESLAGLDE</sequence>
<comment type="catalytic activity">
    <reaction evidence="9">
        <text>L-histidyl-glycine(out) = L-histidyl-glycine(in)</text>
        <dbReference type="Rhea" id="RHEA:79395"/>
        <dbReference type="ChEBI" id="CHEBI:229957"/>
    </reaction>
</comment>
<proteinExistence type="inferred from homology"/>
<evidence type="ECO:0000256" key="17">
    <source>
        <dbReference type="ARBA" id="ARBA00044903"/>
    </source>
</evidence>
<dbReference type="Gene3D" id="1.20.1250.20">
    <property type="entry name" value="MFS general substrate transporter like domains"/>
    <property type="match status" value="2"/>
</dbReference>
<feature type="region of interest" description="Disordered" evidence="25">
    <location>
        <begin position="256"/>
        <end position="275"/>
    </location>
</feature>
<evidence type="ECO:0000256" key="14">
    <source>
        <dbReference type="ARBA" id="ARBA00044898"/>
    </source>
</evidence>
<dbReference type="SUPFAM" id="SSF103473">
    <property type="entry name" value="MFS general substrate transporter"/>
    <property type="match status" value="1"/>
</dbReference>
<comment type="function">
    <text evidence="23">Lysosomal dipeptide uniporter that selectively exports lysine, arginine or histidine-containing dipeptides with a net positive charge from the lysosome lumen into the cytosol. Could play a role in a specific type of protein O-glycosylation indirectly regulating macrophages migration and tissue invasion. Also essential for liver homeostasis.</text>
</comment>
<evidence type="ECO:0000313" key="27">
    <source>
        <dbReference type="EMBL" id="EWM25678.1"/>
    </source>
</evidence>
<gene>
    <name evidence="27" type="ORF">Naga_100387g3</name>
</gene>
<feature type="transmembrane region" description="Helical" evidence="26">
    <location>
        <begin position="386"/>
        <end position="408"/>
    </location>
</feature>
<evidence type="ECO:0000256" key="10">
    <source>
        <dbReference type="ARBA" id="ARBA00044881"/>
    </source>
</evidence>
<feature type="transmembrane region" description="Helical" evidence="26">
    <location>
        <begin position="357"/>
        <end position="379"/>
    </location>
</feature>
<evidence type="ECO:0000256" key="13">
    <source>
        <dbReference type="ARBA" id="ARBA00044893"/>
    </source>
</evidence>
<feature type="transmembrane region" description="Helical" evidence="26">
    <location>
        <begin position="676"/>
        <end position="693"/>
    </location>
</feature>
<comment type="subcellular location">
    <subcellularLocation>
        <location evidence="1">Lysosome membrane</location>
        <topology evidence="1">Multi-pass membrane protein</topology>
    </subcellularLocation>
</comment>
<feature type="compositionally biased region" description="Basic and acidic residues" evidence="25">
    <location>
        <begin position="1"/>
        <end position="29"/>
    </location>
</feature>
<comment type="caution">
    <text evidence="27">The sequence shown here is derived from an EMBL/GenBank/DDBJ whole genome shotgun (WGS) entry which is preliminary data.</text>
</comment>
<comment type="catalytic activity">
    <reaction evidence="16">
        <text>L-lysyl-L-lysine(out) = L-lysyl-L-lysine(in)</text>
        <dbReference type="Rhea" id="RHEA:79403"/>
        <dbReference type="ChEBI" id="CHEBI:229956"/>
    </reaction>
</comment>
<comment type="catalytic activity">
    <reaction evidence="14">
        <text>L-aspartyl-L-lysine(out) = L-aspartyl-L-lysine(in)</text>
        <dbReference type="Rhea" id="RHEA:79411"/>
        <dbReference type="ChEBI" id="CHEBI:229953"/>
    </reaction>
</comment>
<feature type="transmembrane region" description="Helical" evidence="26">
    <location>
        <begin position="604"/>
        <end position="628"/>
    </location>
</feature>
<comment type="catalytic activity">
    <reaction evidence="18">
        <text>L-histidyl-L-alpha-amino acid(out) = L-histidyl-L-alpha-amino acid(in)</text>
        <dbReference type="Rhea" id="RHEA:79379"/>
        <dbReference type="ChEBI" id="CHEBI:229964"/>
    </reaction>
</comment>
<dbReference type="InterPro" id="IPR011701">
    <property type="entry name" value="MFS"/>
</dbReference>
<evidence type="ECO:0000313" key="28">
    <source>
        <dbReference type="Proteomes" id="UP000019335"/>
    </source>
</evidence>
<comment type="catalytic activity">
    <reaction evidence="11">
        <text>L-alpha-aminoacyl-L-histidine(out) = L-alpha-aminoacyl-L-histidine(in)</text>
        <dbReference type="Rhea" id="RHEA:79375"/>
        <dbReference type="ChEBI" id="CHEBI:229967"/>
    </reaction>
</comment>
<evidence type="ECO:0000256" key="18">
    <source>
        <dbReference type="ARBA" id="ARBA00044912"/>
    </source>
</evidence>
<evidence type="ECO:0000256" key="12">
    <source>
        <dbReference type="ARBA" id="ARBA00044891"/>
    </source>
</evidence>
<keyword evidence="3" id="KW-0813">Transport</keyword>
<comment type="catalytic activity">
    <reaction evidence="20">
        <text>L-lysyl-glycine(out) = L-lysyl-glycine(in)</text>
        <dbReference type="Rhea" id="RHEA:79407"/>
        <dbReference type="ChEBI" id="CHEBI:191202"/>
    </reaction>
</comment>
<comment type="catalytic activity">
    <reaction evidence="15">
        <text>L-arginyl-L-alpha-amino acid(out) = L-arginyl-L-alpha-amino acid(in)</text>
        <dbReference type="Rhea" id="RHEA:79371"/>
        <dbReference type="ChEBI" id="CHEBI:84315"/>
    </reaction>
</comment>
<dbReference type="GO" id="GO:0005765">
    <property type="term" value="C:lysosomal membrane"/>
    <property type="evidence" value="ECO:0007669"/>
    <property type="project" value="UniProtKB-SubCell"/>
</dbReference>
<dbReference type="EMBL" id="AZIL01000853">
    <property type="protein sequence ID" value="EWM25678.1"/>
    <property type="molecule type" value="Genomic_DNA"/>
</dbReference>
<feature type="transmembrane region" description="Helical" evidence="26">
    <location>
        <begin position="705"/>
        <end position="725"/>
    </location>
</feature>
<reference evidence="27 28" key="1">
    <citation type="journal article" date="2014" name="Mol. Plant">
        <title>Chromosome Scale Genome Assembly and Transcriptome Profiling of Nannochloropsis gaditana in Nitrogen Depletion.</title>
        <authorList>
            <person name="Corteggiani Carpinelli E."/>
            <person name="Telatin A."/>
            <person name="Vitulo N."/>
            <person name="Forcato C."/>
            <person name="D'Angelo M."/>
            <person name="Schiavon R."/>
            <person name="Vezzi A."/>
            <person name="Giacometti G.M."/>
            <person name="Morosinotto T."/>
            <person name="Valle G."/>
        </authorList>
    </citation>
    <scope>NUCLEOTIDE SEQUENCE [LARGE SCALE GENOMIC DNA]</scope>
    <source>
        <strain evidence="27 28">B-31</strain>
    </source>
</reference>
<keyword evidence="4 26" id="KW-0812">Transmembrane</keyword>
<dbReference type="GO" id="GO:0022857">
    <property type="term" value="F:transmembrane transporter activity"/>
    <property type="evidence" value="ECO:0007669"/>
    <property type="project" value="InterPro"/>
</dbReference>
<dbReference type="PANTHER" id="PTHR23512">
    <property type="entry name" value="MAJOR FACILITATOR SUPERFAMILY DOMAIN-CONTAINING PROTEIN 1"/>
    <property type="match status" value="1"/>
</dbReference>
<dbReference type="PANTHER" id="PTHR23512:SF3">
    <property type="entry name" value="MAJOR FACILITATOR SUPERFAMILY DOMAIN-CONTAINING PROTEIN 1"/>
    <property type="match status" value="1"/>
</dbReference>
<evidence type="ECO:0000256" key="5">
    <source>
        <dbReference type="ARBA" id="ARBA00022989"/>
    </source>
</evidence>
<evidence type="ECO:0000256" key="8">
    <source>
        <dbReference type="ARBA" id="ARBA00044876"/>
    </source>
</evidence>
<keyword evidence="6 26" id="KW-0472">Membrane</keyword>
<feature type="compositionally biased region" description="Gly residues" evidence="25">
    <location>
        <begin position="189"/>
        <end position="220"/>
    </location>
</feature>
<dbReference type="Proteomes" id="UP000019335">
    <property type="component" value="Chromosome 10"/>
</dbReference>
<dbReference type="AlphaFoldDB" id="W7TQA4"/>
<evidence type="ECO:0000256" key="11">
    <source>
        <dbReference type="ARBA" id="ARBA00044884"/>
    </source>
</evidence>
<comment type="catalytic activity">
    <reaction evidence="13">
        <text>L-alpha-aminoacyl-L-lysine(out) = L-alpha-aminoacyl-L-lysine(in)</text>
        <dbReference type="Rhea" id="RHEA:79383"/>
        <dbReference type="ChEBI" id="CHEBI:229966"/>
    </reaction>
</comment>
<feature type="transmembrane region" description="Helical" evidence="26">
    <location>
        <begin position="648"/>
        <end position="669"/>
    </location>
</feature>
<evidence type="ECO:0000256" key="25">
    <source>
        <dbReference type="SAM" id="MobiDB-lite"/>
    </source>
</evidence>
<evidence type="ECO:0000256" key="22">
    <source>
        <dbReference type="ARBA" id="ARBA00045018"/>
    </source>
</evidence>
<protein>
    <recommendedName>
        <fullName evidence="21">Lysosomal dipeptide transporter MFSD1</fullName>
    </recommendedName>
    <alternativeName>
        <fullName evidence="22">Major facilitator superfamily domain-containing protein 1</fullName>
    </alternativeName>
</protein>
<evidence type="ECO:0000256" key="26">
    <source>
        <dbReference type="SAM" id="Phobius"/>
    </source>
</evidence>
<accession>W7TQA4</accession>
<organism evidence="27 28">
    <name type="scientific">Nannochloropsis gaditana</name>
    <dbReference type="NCBI Taxonomy" id="72520"/>
    <lineage>
        <taxon>Eukaryota</taxon>
        <taxon>Sar</taxon>
        <taxon>Stramenopiles</taxon>
        <taxon>Ochrophyta</taxon>
        <taxon>Eustigmatophyceae</taxon>
        <taxon>Eustigmatales</taxon>
        <taxon>Monodopsidaceae</taxon>
        <taxon>Nannochloropsis</taxon>
    </lineage>
</organism>
<feature type="compositionally biased region" description="Low complexity" evidence="25">
    <location>
        <begin position="67"/>
        <end position="77"/>
    </location>
</feature>
<evidence type="ECO:0000256" key="6">
    <source>
        <dbReference type="ARBA" id="ARBA00023136"/>
    </source>
</evidence>
<comment type="catalytic activity">
    <reaction evidence="12">
        <text>L-lysyl-L-alpha-amino acid(out) = L-lysyl-L-alpha-amino acid(in)</text>
        <dbReference type="Rhea" id="RHEA:79387"/>
        <dbReference type="ChEBI" id="CHEBI:229965"/>
    </reaction>
</comment>
<feature type="transmembrane region" description="Helical" evidence="26">
    <location>
        <begin position="737"/>
        <end position="758"/>
    </location>
</feature>
<feature type="compositionally biased region" description="Basic and acidic residues" evidence="25">
    <location>
        <begin position="110"/>
        <end position="162"/>
    </location>
</feature>
<evidence type="ECO:0000256" key="23">
    <source>
        <dbReference type="ARBA" id="ARBA00045709"/>
    </source>
</evidence>
<comment type="catalytic activity">
    <reaction evidence="10">
        <text>L-alpha-aminoacyl-L-arginine(out) = L-alpha-aminoacyl-L-arginine(in)</text>
        <dbReference type="Rhea" id="RHEA:79367"/>
        <dbReference type="ChEBI" id="CHEBI:229968"/>
    </reaction>
</comment>
<evidence type="ECO:0000256" key="2">
    <source>
        <dbReference type="ARBA" id="ARBA00008335"/>
    </source>
</evidence>
<feature type="transmembrane region" description="Helical" evidence="26">
    <location>
        <begin position="778"/>
        <end position="799"/>
    </location>
</feature>
<dbReference type="OrthoDB" id="424834at2759"/>
<comment type="catalytic activity">
    <reaction evidence="8">
        <text>L-lysyl-L-alanine(out) = L-lysyl-L-alanine(in)</text>
        <dbReference type="Rhea" id="RHEA:79399"/>
        <dbReference type="ChEBI" id="CHEBI:229954"/>
    </reaction>
</comment>
<dbReference type="Pfam" id="PF07690">
    <property type="entry name" value="MFS_1"/>
    <property type="match status" value="1"/>
</dbReference>
<evidence type="ECO:0000256" key="9">
    <source>
        <dbReference type="ARBA" id="ARBA00044878"/>
    </source>
</evidence>
<comment type="catalytic activity">
    <reaction evidence="17">
        <text>L-arginyl-glycine(out) = L-arginyl-glycine(in)</text>
        <dbReference type="Rhea" id="RHEA:79391"/>
        <dbReference type="ChEBI" id="CHEBI:229955"/>
    </reaction>
</comment>
<feature type="transmembrane region" description="Helical" evidence="26">
    <location>
        <begin position="482"/>
        <end position="503"/>
    </location>
</feature>
<evidence type="ECO:0000256" key="15">
    <source>
        <dbReference type="ARBA" id="ARBA00044899"/>
    </source>
</evidence>
<evidence type="ECO:0000256" key="7">
    <source>
        <dbReference type="ARBA" id="ARBA00023228"/>
    </source>
</evidence>
<dbReference type="InterPro" id="IPR036259">
    <property type="entry name" value="MFS_trans_sf"/>
</dbReference>
<evidence type="ECO:0000256" key="3">
    <source>
        <dbReference type="ARBA" id="ARBA00022448"/>
    </source>
</evidence>